<feature type="region of interest" description="Disordered" evidence="1">
    <location>
        <begin position="410"/>
        <end position="472"/>
    </location>
</feature>
<dbReference type="STRING" id="69332.A0A388MBF3"/>
<keyword evidence="4" id="KW-1185">Reference proteome</keyword>
<feature type="region of interest" description="Disordered" evidence="1">
    <location>
        <begin position="565"/>
        <end position="591"/>
    </location>
</feature>
<gene>
    <name evidence="3" type="ORF">CBR_g53938</name>
</gene>
<feature type="region of interest" description="Disordered" evidence="1">
    <location>
        <begin position="164"/>
        <end position="233"/>
    </location>
</feature>
<feature type="compositionally biased region" description="Polar residues" evidence="1">
    <location>
        <begin position="129"/>
        <end position="143"/>
    </location>
</feature>
<feature type="region of interest" description="Disordered" evidence="1">
    <location>
        <begin position="108"/>
        <end position="151"/>
    </location>
</feature>
<protein>
    <recommendedName>
        <fullName evidence="2">Myb-like domain-containing protein</fullName>
    </recommendedName>
</protein>
<accession>A0A388MBF3</accession>
<feature type="region of interest" description="Disordered" evidence="1">
    <location>
        <begin position="500"/>
        <end position="529"/>
    </location>
</feature>
<reference evidence="3 4" key="1">
    <citation type="journal article" date="2018" name="Cell">
        <title>The Chara Genome: Secondary Complexity and Implications for Plant Terrestrialization.</title>
        <authorList>
            <person name="Nishiyama T."/>
            <person name="Sakayama H."/>
            <person name="Vries J.D."/>
            <person name="Buschmann H."/>
            <person name="Saint-Marcoux D."/>
            <person name="Ullrich K.K."/>
            <person name="Haas F.B."/>
            <person name="Vanderstraeten L."/>
            <person name="Becker D."/>
            <person name="Lang D."/>
            <person name="Vosolsobe S."/>
            <person name="Rombauts S."/>
            <person name="Wilhelmsson P.K.I."/>
            <person name="Janitza P."/>
            <person name="Kern R."/>
            <person name="Heyl A."/>
            <person name="Rumpler F."/>
            <person name="Villalobos L.I.A.C."/>
            <person name="Clay J.M."/>
            <person name="Skokan R."/>
            <person name="Toyoda A."/>
            <person name="Suzuki Y."/>
            <person name="Kagoshima H."/>
            <person name="Schijlen E."/>
            <person name="Tajeshwar N."/>
            <person name="Catarino B."/>
            <person name="Hetherington A.J."/>
            <person name="Saltykova A."/>
            <person name="Bonnot C."/>
            <person name="Breuninger H."/>
            <person name="Symeonidi A."/>
            <person name="Radhakrishnan G.V."/>
            <person name="Van Nieuwerburgh F."/>
            <person name="Deforce D."/>
            <person name="Chang C."/>
            <person name="Karol K.G."/>
            <person name="Hedrich R."/>
            <person name="Ulvskov P."/>
            <person name="Glockner G."/>
            <person name="Delwiche C.F."/>
            <person name="Petrasek J."/>
            <person name="Van de Peer Y."/>
            <person name="Friml J."/>
            <person name="Beilby M."/>
            <person name="Dolan L."/>
            <person name="Kohara Y."/>
            <person name="Sugano S."/>
            <person name="Fujiyama A."/>
            <person name="Delaux P.-M."/>
            <person name="Quint M."/>
            <person name="TheiBen G."/>
            <person name="Hagemann M."/>
            <person name="Harholt J."/>
            <person name="Dunand C."/>
            <person name="Zachgo S."/>
            <person name="Langdale J."/>
            <person name="Maumus F."/>
            <person name="Straeten D.V.D."/>
            <person name="Gould S.B."/>
            <person name="Rensing S.A."/>
        </authorList>
    </citation>
    <scope>NUCLEOTIDE SEQUENCE [LARGE SCALE GENOMIC DNA]</scope>
    <source>
        <strain evidence="3 4">S276</strain>
    </source>
</reference>
<dbReference type="InterPro" id="IPR001005">
    <property type="entry name" value="SANT/Myb"/>
</dbReference>
<feature type="compositionally biased region" description="Polar residues" evidence="1">
    <location>
        <begin position="22"/>
        <end position="31"/>
    </location>
</feature>
<feature type="compositionally biased region" description="Basic and acidic residues" evidence="1">
    <location>
        <begin position="449"/>
        <end position="459"/>
    </location>
</feature>
<dbReference type="Gramene" id="GBG91880">
    <property type="protein sequence ID" value="GBG91880"/>
    <property type="gene ID" value="CBR_g53938"/>
</dbReference>
<feature type="region of interest" description="Disordered" evidence="1">
    <location>
        <begin position="1"/>
        <end position="63"/>
    </location>
</feature>
<feature type="compositionally biased region" description="Gly residues" evidence="1">
    <location>
        <begin position="516"/>
        <end position="529"/>
    </location>
</feature>
<name>A0A388MBF3_CHABU</name>
<feature type="compositionally biased region" description="Basic and acidic residues" evidence="1">
    <location>
        <begin position="420"/>
        <end position="434"/>
    </location>
</feature>
<dbReference type="Pfam" id="PF13837">
    <property type="entry name" value="Myb_DNA-bind_4"/>
    <property type="match status" value="1"/>
</dbReference>
<sequence>MAGMQARAVLPAAEGGRKPATTEPSQRNDPSMYNHPPSWETPLPPSDAEPEGDELPTFPLGSGSTQLLLQTVLAGGSASNGRGEYTTLLQQGLGDDDGGGVDLRFGLCSGSGREPSRTFIIDADPSPRGVQQSGSRHTEQSTLRGDASVTGALSVENITQGVSNMRAHNNGGDDNGGGGDDADKRFGEDVEAGDDDDLGKTGGRGRGRSRGVVRGRSVGRGGRGGVSDDGVKSATYWSPEEQMQLVRCKREQEMHLAGLGHNYGRMRTKEWKWDDIAKHMVNAGRPKDAEDCMKKWDNIFQNYKKVQRFQNASGRPDFFRLSNEERKEHNFKFRMERALSPRNMSTRGNTRGKKRDVVVDDNQGQGRGRWQAPKAKRLRTEDASAWVPCRGAQGWVAAVEGDYDDEFTTEEEQAEVTTFEVRESGRQRSSDHTASKRMLTPPPEAQQLRGRETRTEKAPAVDLGGDDDEPLERRRIRIRTIATPPSEVAVRVAANERPVSGRLPAMPCQPRQHNKGGNGGSAQRGGGGEVVADARTVGAEEGGAAGAGGSGTVAAVAMAGEEAPVGVTAREEARGERKGDREAGEPGSSRVHRSVMTKDLIDRAVLWVDDKAFWTTVEGRRLYNIVHEMREYFVAIASGLPPPTVPRSVVLPKSSTRVGRIVDQSQLQQAISCAVAVENVGLCILHGWVFKSGNRPRGYHMAFQYSLESFATNIARAMWYGEEWCDVVSPTVCAHTIDLSMDLPLWFAGANIEDRPDDDDMAAH</sequence>
<evidence type="ECO:0000313" key="3">
    <source>
        <dbReference type="EMBL" id="GBG91880.1"/>
    </source>
</evidence>
<proteinExistence type="predicted"/>
<dbReference type="Gene3D" id="1.10.10.60">
    <property type="entry name" value="Homeodomain-like"/>
    <property type="match status" value="1"/>
</dbReference>
<feature type="compositionally biased region" description="Gly residues" evidence="1">
    <location>
        <begin position="218"/>
        <end position="227"/>
    </location>
</feature>
<evidence type="ECO:0000313" key="4">
    <source>
        <dbReference type="Proteomes" id="UP000265515"/>
    </source>
</evidence>
<comment type="caution">
    <text evidence="3">The sequence shown here is derived from an EMBL/GenBank/DDBJ whole genome shotgun (WGS) entry which is preliminary data.</text>
</comment>
<dbReference type="PANTHER" id="PTHR33492">
    <property type="entry name" value="OSJNBA0043A12.37 PROTEIN-RELATED"/>
    <property type="match status" value="1"/>
</dbReference>
<dbReference type="OrthoDB" id="8933168at2759"/>
<dbReference type="EMBL" id="BFEA01000963">
    <property type="protein sequence ID" value="GBG91880.1"/>
    <property type="molecule type" value="Genomic_DNA"/>
</dbReference>
<dbReference type="InterPro" id="IPR044822">
    <property type="entry name" value="Myb_DNA-bind_4"/>
</dbReference>
<evidence type="ECO:0000259" key="2">
    <source>
        <dbReference type="PROSITE" id="PS50090"/>
    </source>
</evidence>
<organism evidence="3 4">
    <name type="scientific">Chara braunii</name>
    <name type="common">Braun's stonewort</name>
    <dbReference type="NCBI Taxonomy" id="69332"/>
    <lineage>
        <taxon>Eukaryota</taxon>
        <taxon>Viridiplantae</taxon>
        <taxon>Streptophyta</taxon>
        <taxon>Charophyceae</taxon>
        <taxon>Charales</taxon>
        <taxon>Characeae</taxon>
        <taxon>Chara</taxon>
    </lineage>
</organism>
<feature type="domain" description="Myb-like" evidence="2">
    <location>
        <begin position="237"/>
        <end position="300"/>
    </location>
</feature>
<feature type="compositionally biased region" description="Basic residues" evidence="1">
    <location>
        <begin position="203"/>
        <end position="213"/>
    </location>
</feature>
<dbReference type="AlphaFoldDB" id="A0A388MBF3"/>
<dbReference type="PANTHER" id="PTHR33492:SF11">
    <property type="entry name" value="OS04G0670900 PROTEIN"/>
    <property type="match status" value="1"/>
</dbReference>
<feature type="compositionally biased region" description="Basic and acidic residues" evidence="1">
    <location>
        <begin position="569"/>
        <end position="584"/>
    </location>
</feature>
<dbReference type="PROSITE" id="PS50090">
    <property type="entry name" value="MYB_LIKE"/>
    <property type="match status" value="1"/>
</dbReference>
<dbReference type="Proteomes" id="UP000265515">
    <property type="component" value="Unassembled WGS sequence"/>
</dbReference>
<evidence type="ECO:0000256" key="1">
    <source>
        <dbReference type="SAM" id="MobiDB-lite"/>
    </source>
</evidence>